<accession>A0A6J4NPQ2</accession>
<proteinExistence type="predicted"/>
<evidence type="ECO:0000256" key="1">
    <source>
        <dbReference type="SAM" id="MobiDB-lite"/>
    </source>
</evidence>
<dbReference type="AlphaFoldDB" id="A0A6J4NPQ2"/>
<reference evidence="2" key="1">
    <citation type="submission" date="2020-02" db="EMBL/GenBank/DDBJ databases">
        <authorList>
            <person name="Meier V. D."/>
        </authorList>
    </citation>
    <scope>NUCLEOTIDE SEQUENCE</scope>
    <source>
        <strain evidence="2">AVDCRST_MAG06</strain>
    </source>
</reference>
<organism evidence="2">
    <name type="scientific">uncultured Nocardioides sp</name>
    <dbReference type="NCBI Taxonomy" id="198441"/>
    <lineage>
        <taxon>Bacteria</taxon>
        <taxon>Bacillati</taxon>
        <taxon>Actinomycetota</taxon>
        <taxon>Actinomycetes</taxon>
        <taxon>Propionibacteriales</taxon>
        <taxon>Nocardioidaceae</taxon>
        <taxon>Nocardioides</taxon>
        <taxon>environmental samples</taxon>
    </lineage>
</organism>
<sequence>CTPTPCATGCARSPTSPATPRAPRETRSRCRSRSSSDVSRAVTLC</sequence>
<evidence type="ECO:0000313" key="2">
    <source>
        <dbReference type="EMBL" id="CAA9388351.1"/>
    </source>
</evidence>
<feature type="compositionally biased region" description="Low complexity" evidence="1">
    <location>
        <begin position="33"/>
        <end position="45"/>
    </location>
</feature>
<feature type="region of interest" description="Disordered" evidence="1">
    <location>
        <begin position="1"/>
        <end position="45"/>
    </location>
</feature>
<dbReference type="EMBL" id="CADCUP010000101">
    <property type="protein sequence ID" value="CAA9388351.1"/>
    <property type="molecule type" value="Genomic_DNA"/>
</dbReference>
<feature type="non-terminal residue" evidence="2">
    <location>
        <position position="1"/>
    </location>
</feature>
<name>A0A6J4NPQ2_9ACTN</name>
<gene>
    <name evidence="2" type="ORF">AVDCRST_MAG06-1416</name>
</gene>
<protein>
    <submittedName>
        <fullName evidence="2">Uncharacterized protein</fullName>
    </submittedName>
</protein>
<feature type="non-terminal residue" evidence="2">
    <location>
        <position position="45"/>
    </location>
</feature>